<organism evidence="4">
    <name type="scientific">Culex pipiens</name>
    <name type="common">House mosquito</name>
    <dbReference type="NCBI Taxonomy" id="7175"/>
    <lineage>
        <taxon>Eukaryota</taxon>
        <taxon>Metazoa</taxon>
        <taxon>Ecdysozoa</taxon>
        <taxon>Arthropoda</taxon>
        <taxon>Hexapoda</taxon>
        <taxon>Insecta</taxon>
        <taxon>Pterygota</taxon>
        <taxon>Neoptera</taxon>
        <taxon>Endopterygota</taxon>
        <taxon>Diptera</taxon>
        <taxon>Nematocera</taxon>
        <taxon>Culicoidea</taxon>
        <taxon>Culicidae</taxon>
        <taxon>Culicinae</taxon>
        <taxon>Culicini</taxon>
        <taxon>Culex</taxon>
        <taxon>Culex</taxon>
    </lineage>
</organism>
<evidence type="ECO:0000313" key="4">
    <source>
        <dbReference type="EMBL" id="CAG6507276.1"/>
    </source>
</evidence>
<dbReference type="PANTHER" id="PTHR39959">
    <property type="entry name" value="RE44287P-RELATED"/>
    <property type="match status" value="1"/>
</dbReference>
<feature type="chain" id="PRO_5036260545" evidence="3">
    <location>
        <begin position="19"/>
        <end position="594"/>
    </location>
</feature>
<keyword evidence="2" id="KW-0812">Transmembrane</keyword>
<keyword evidence="3" id="KW-0732">Signal</keyword>
<dbReference type="PANTHER" id="PTHR39959:SF2">
    <property type="entry name" value="RE44287P"/>
    <property type="match status" value="1"/>
</dbReference>
<evidence type="ECO:0000256" key="2">
    <source>
        <dbReference type="SAM" id="Phobius"/>
    </source>
</evidence>
<feature type="compositionally biased region" description="Low complexity" evidence="1">
    <location>
        <begin position="498"/>
        <end position="511"/>
    </location>
</feature>
<dbReference type="EMBL" id="HBUE01260008">
    <property type="protein sequence ID" value="CAG6558611.1"/>
    <property type="molecule type" value="Transcribed_RNA"/>
</dbReference>
<feature type="region of interest" description="Disordered" evidence="1">
    <location>
        <begin position="491"/>
        <end position="520"/>
    </location>
</feature>
<name>A0A8D8DCX3_CULPI</name>
<dbReference type="AlphaFoldDB" id="A0A8D8DCX3"/>
<keyword evidence="2" id="KW-0472">Membrane</keyword>
<proteinExistence type="predicted"/>
<evidence type="ECO:0000256" key="1">
    <source>
        <dbReference type="SAM" id="MobiDB-lite"/>
    </source>
</evidence>
<reference evidence="4" key="1">
    <citation type="submission" date="2021-05" db="EMBL/GenBank/DDBJ databases">
        <authorList>
            <person name="Alioto T."/>
            <person name="Alioto T."/>
            <person name="Gomez Garrido J."/>
        </authorList>
    </citation>
    <scope>NUCLEOTIDE SEQUENCE</scope>
</reference>
<dbReference type="EMBL" id="HBUE01154947">
    <property type="protein sequence ID" value="CAG6507276.1"/>
    <property type="molecule type" value="Transcribed_RNA"/>
</dbReference>
<protein>
    <submittedName>
        <fullName evidence="4">(northern house mosquito) hypothetical protein</fullName>
    </submittedName>
</protein>
<keyword evidence="2" id="KW-1133">Transmembrane helix</keyword>
<feature type="signal peptide" evidence="3">
    <location>
        <begin position="1"/>
        <end position="18"/>
    </location>
</feature>
<feature type="transmembrane region" description="Helical" evidence="2">
    <location>
        <begin position="553"/>
        <end position="575"/>
    </location>
</feature>
<sequence length="594" mass="64537">MTGILVILCGLVIQSALGDVFASKSITRALVPPRRESDYRRGYPPTTSLPEVIVNRDFVSTTATPQRDSQGYFYDPPSNAYIPPEQPFADEPVPPPNLADEYPSIDNQYLPPNEDLPPLGPPIFSDPPTNEYIPPAQPQPPQRDEIVIVTTEAGYQYNPPSSPAPPFADEGVSNDNNGYNYDLPANGYLPPTGRALRDEVPNGPRTPIRLQLNELTCLPNVGGFFRSTITIQSPIDSSPLVDIEDDSDLTGCNVRVDQTRIIVNIDVADFSKCGVQQCGPSARELCLRLRFPQIGGMRTVTDAILTLQCKIQQRVVARTHSVRVGISNDAQARSASDTGTFAYGGSQRPFRSQLGLFRRGQGSGNRFTRSLEPGGAVMLGEELLLRTQVRSGDGWNYTRLSDVAMLRLSASGTVLNSATLVTTNGCLNPSMKAVCPAAPVLETPLSYRLGLRAAMFQGMRSGDEMVLRVRVVGCVDRRECTVDNCATVRSKRDVSDNSSAETTTSTTTTTAPPSPEHELPSEITSISFRIMLPSDDDGDLHPVDSAPSSSSSVLTLTAVAISLIVVTALLVLLAFGKLYRTRKQHPTYDEYRSD</sequence>
<evidence type="ECO:0000256" key="3">
    <source>
        <dbReference type="SAM" id="SignalP"/>
    </source>
</evidence>
<accession>A0A8D8DCX3</accession>